<keyword evidence="1" id="KW-0732">Signal</keyword>
<dbReference type="Proteomes" id="UP000620147">
    <property type="component" value="Unassembled WGS sequence"/>
</dbReference>
<feature type="chain" id="PRO_5045039484" evidence="1">
    <location>
        <begin position="27"/>
        <end position="142"/>
    </location>
</feature>
<reference evidence="2 3" key="1">
    <citation type="submission" date="2020-06" db="EMBL/GenBank/DDBJ databases">
        <title>Characterization of fructooligosaccharide metabolism and fructooligosaccharide-degrading enzymes in human commensal butyrate producers.</title>
        <authorList>
            <person name="Tanno H."/>
            <person name="Fujii T."/>
            <person name="Hirano K."/>
            <person name="Maeno S."/>
            <person name="Tonozuka T."/>
            <person name="Sakamoto M."/>
            <person name="Ohkuma M."/>
            <person name="Tochio T."/>
            <person name="Endo A."/>
        </authorList>
    </citation>
    <scope>NUCLEOTIDE SEQUENCE [LARGE SCALE GENOMIC DNA]</scope>
    <source>
        <strain evidence="2 3">JCM 31056</strain>
    </source>
</reference>
<accession>A0ABQ1E412</accession>
<comment type="caution">
    <text evidence="2">The sequence shown here is derived from an EMBL/GenBank/DDBJ whole genome shotgun (WGS) entry which is preliminary data.</text>
</comment>
<gene>
    <name evidence="2" type="ORF">BUFA31_27960</name>
</gene>
<proteinExistence type="predicted"/>
<feature type="signal peptide" evidence="1">
    <location>
        <begin position="1"/>
        <end position="26"/>
    </location>
</feature>
<protein>
    <submittedName>
        <fullName evidence="2">Uncharacterized protein</fullName>
    </submittedName>
</protein>
<sequence>MRVKKIFGSILAGVLIVSGVGMSANAADIAPKNVEHRDHVIELSLERASGSFNMTVPAKSILRADKSFPLEAGETVTIKATYSPFSASVDFGLVDSKGKFHYLTVNNGTFDKTIKVDTRGNYVFAVRNNSSQSISVSGYVKY</sequence>
<dbReference type="EMBL" id="BLYJ01000067">
    <property type="protein sequence ID" value="GFO89632.1"/>
    <property type="molecule type" value="Genomic_DNA"/>
</dbReference>
<organism evidence="2 3">
    <name type="scientific">Butyricicoccus faecihominis</name>
    <dbReference type="NCBI Taxonomy" id="1712515"/>
    <lineage>
        <taxon>Bacteria</taxon>
        <taxon>Bacillati</taxon>
        <taxon>Bacillota</taxon>
        <taxon>Clostridia</taxon>
        <taxon>Eubacteriales</taxon>
        <taxon>Butyricicoccaceae</taxon>
        <taxon>Butyricicoccus</taxon>
    </lineage>
</organism>
<evidence type="ECO:0000313" key="2">
    <source>
        <dbReference type="EMBL" id="GFO89632.1"/>
    </source>
</evidence>
<name>A0ABQ1E412_9FIRM</name>
<evidence type="ECO:0000313" key="3">
    <source>
        <dbReference type="Proteomes" id="UP000620147"/>
    </source>
</evidence>
<dbReference type="RefSeq" id="WP_117752362.1">
    <property type="nucleotide sequence ID" value="NZ_BLYJ01000067.1"/>
</dbReference>
<keyword evidence="3" id="KW-1185">Reference proteome</keyword>
<evidence type="ECO:0000256" key="1">
    <source>
        <dbReference type="SAM" id="SignalP"/>
    </source>
</evidence>